<evidence type="ECO:0000256" key="5">
    <source>
        <dbReference type="PROSITE-ProRule" id="PRU10141"/>
    </source>
</evidence>
<keyword evidence="9" id="KW-1185">Reference proteome</keyword>
<dbReference type="PANTHER" id="PTHR48012">
    <property type="entry name" value="STERILE20-LIKE KINASE, ISOFORM B-RELATED"/>
    <property type="match status" value="1"/>
</dbReference>
<dbReference type="Proteomes" id="UP001360560">
    <property type="component" value="Unassembled WGS sequence"/>
</dbReference>
<dbReference type="PROSITE" id="PS50011">
    <property type="entry name" value="PROTEIN_KINASE_DOM"/>
    <property type="match status" value="1"/>
</dbReference>
<gene>
    <name evidence="8" type="ORF">DASC09_009930</name>
</gene>
<sequence length="587" mass="66645">MDERKRQKSSSLKRRSTLKKHQILDKYKETEVDTDLETSFYQDTNSSFDFFDTKIHDWKVKTRISSASSINTRAFLDNGTISTNNNNGNFATIDNTDNIDNERSMSYHHNHNKPSSSFLSPGLRSNTSQISYSNSKASEFSPLNKENVLLTSPTFTKRLSSAELIENVLYKYEIKEQIGKGAFASVFKATNKMTKKNIAIKQIDLNTEDDTMELMSEINLLKSLKHVNIVKYHGFIQRHNTLNIFLEYCDGGSLRELYRKIKKFNKENGRITPSLLTEPEVKFYIRQVLKGLDYLHHEGVVHRDIKAANILLTSERIVKLADFGVSTKVNVNTVNVRNCQAAGTPNWMAPEVISLEKVSTASDIWSLGATIIELYTGYPPYHNLNSMSALHAIVSDDCPTLPKGLSENGKKFLTKCFQKDPELRSTAKDLLAHPWLVDEEGENGETTPPRSSSHSSTSHSSSNNHVYYKNREFSNPSRKVSNASSNDSVKYHSKKHKSLSSISIGDLPTDNDSSTKHRIRNISQASSLSKYIEKDYELDNWDKDFADLNNLSNLNIDEGNSYITKKFQTNELPKLKIKKSSTRFSER</sequence>
<keyword evidence="4 5" id="KW-0067">ATP-binding</keyword>
<proteinExistence type="predicted"/>
<evidence type="ECO:0000256" key="2">
    <source>
        <dbReference type="ARBA" id="ARBA00022527"/>
    </source>
</evidence>
<dbReference type="RefSeq" id="XP_064850668.1">
    <property type="nucleotide sequence ID" value="XM_064994596.1"/>
</dbReference>
<feature type="domain" description="Protein kinase" evidence="7">
    <location>
        <begin position="172"/>
        <end position="436"/>
    </location>
</feature>
<organism evidence="8 9">
    <name type="scientific">Saccharomycopsis crataegensis</name>
    <dbReference type="NCBI Taxonomy" id="43959"/>
    <lineage>
        <taxon>Eukaryota</taxon>
        <taxon>Fungi</taxon>
        <taxon>Dikarya</taxon>
        <taxon>Ascomycota</taxon>
        <taxon>Saccharomycotina</taxon>
        <taxon>Saccharomycetes</taxon>
        <taxon>Saccharomycopsidaceae</taxon>
        <taxon>Saccharomycopsis</taxon>
    </lineage>
</organism>
<dbReference type="InterPro" id="IPR017441">
    <property type="entry name" value="Protein_kinase_ATP_BS"/>
</dbReference>
<dbReference type="PANTHER" id="PTHR48012:SF26">
    <property type="entry name" value="SERINE_THREONINE-PROTEIN KINASE DDB_G0283821-RELATED"/>
    <property type="match status" value="1"/>
</dbReference>
<keyword evidence="8" id="KW-0418">Kinase</keyword>
<keyword evidence="2 8" id="KW-0723">Serine/threonine-protein kinase</keyword>
<accession>A0AAV5QG03</accession>
<dbReference type="GO" id="GO:0005524">
    <property type="term" value="F:ATP binding"/>
    <property type="evidence" value="ECO:0007669"/>
    <property type="project" value="UniProtKB-UniRule"/>
</dbReference>
<name>A0AAV5QG03_9ASCO</name>
<evidence type="ECO:0000256" key="1">
    <source>
        <dbReference type="ARBA" id="ARBA00012513"/>
    </source>
</evidence>
<dbReference type="SMART" id="SM00220">
    <property type="entry name" value="S_TKc"/>
    <property type="match status" value="1"/>
</dbReference>
<feature type="compositionally biased region" description="Polar residues" evidence="6">
    <location>
        <begin position="473"/>
        <end position="487"/>
    </location>
</feature>
<dbReference type="PROSITE" id="PS00108">
    <property type="entry name" value="PROTEIN_KINASE_ST"/>
    <property type="match status" value="1"/>
</dbReference>
<dbReference type="GO" id="GO:0005737">
    <property type="term" value="C:cytoplasm"/>
    <property type="evidence" value="ECO:0007669"/>
    <property type="project" value="TreeGrafter"/>
</dbReference>
<dbReference type="InterPro" id="IPR000719">
    <property type="entry name" value="Prot_kinase_dom"/>
</dbReference>
<dbReference type="FunFam" id="1.10.510.10:FF:000571">
    <property type="entry name" value="Maternal embryonic leucine zipper kinase"/>
    <property type="match status" value="1"/>
</dbReference>
<dbReference type="InterPro" id="IPR011009">
    <property type="entry name" value="Kinase-like_dom_sf"/>
</dbReference>
<dbReference type="EMBL" id="BTFZ01000002">
    <property type="protein sequence ID" value="GMM33668.1"/>
    <property type="molecule type" value="Genomic_DNA"/>
</dbReference>
<dbReference type="PRINTS" id="PR00109">
    <property type="entry name" value="TYRKINASE"/>
</dbReference>
<evidence type="ECO:0000256" key="3">
    <source>
        <dbReference type="ARBA" id="ARBA00022741"/>
    </source>
</evidence>
<reference evidence="8 9" key="1">
    <citation type="journal article" date="2023" name="Elife">
        <title>Identification of key yeast species and microbe-microbe interactions impacting larval growth of Drosophila in the wild.</title>
        <authorList>
            <person name="Mure A."/>
            <person name="Sugiura Y."/>
            <person name="Maeda R."/>
            <person name="Honda K."/>
            <person name="Sakurai N."/>
            <person name="Takahashi Y."/>
            <person name="Watada M."/>
            <person name="Katoh T."/>
            <person name="Gotoh A."/>
            <person name="Gotoh Y."/>
            <person name="Taniguchi I."/>
            <person name="Nakamura K."/>
            <person name="Hayashi T."/>
            <person name="Katayama T."/>
            <person name="Uemura T."/>
            <person name="Hattori Y."/>
        </authorList>
    </citation>
    <scope>NUCLEOTIDE SEQUENCE [LARGE SCALE GENOMIC DNA]</scope>
    <source>
        <strain evidence="8 9">SC-9</strain>
    </source>
</reference>
<dbReference type="AlphaFoldDB" id="A0AAV5QG03"/>
<evidence type="ECO:0000256" key="4">
    <source>
        <dbReference type="ARBA" id="ARBA00022840"/>
    </source>
</evidence>
<keyword evidence="8" id="KW-0808">Transferase</keyword>
<evidence type="ECO:0000259" key="7">
    <source>
        <dbReference type="PROSITE" id="PS50011"/>
    </source>
</evidence>
<keyword evidence="3 5" id="KW-0547">Nucleotide-binding</keyword>
<dbReference type="Gene3D" id="1.10.510.10">
    <property type="entry name" value="Transferase(Phosphotransferase) domain 1"/>
    <property type="match status" value="1"/>
</dbReference>
<dbReference type="GO" id="GO:0004674">
    <property type="term" value="F:protein serine/threonine kinase activity"/>
    <property type="evidence" value="ECO:0007669"/>
    <property type="project" value="UniProtKB-KW"/>
</dbReference>
<feature type="region of interest" description="Disordered" evidence="6">
    <location>
        <begin position="440"/>
        <end position="495"/>
    </location>
</feature>
<evidence type="ECO:0000313" key="8">
    <source>
        <dbReference type="EMBL" id="GMM33668.1"/>
    </source>
</evidence>
<dbReference type="EC" id="2.7.11.1" evidence="1"/>
<dbReference type="GeneID" id="90071647"/>
<evidence type="ECO:0000313" key="9">
    <source>
        <dbReference type="Proteomes" id="UP001360560"/>
    </source>
</evidence>
<dbReference type="Pfam" id="PF00069">
    <property type="entry name" value="Pkinase"/>
    <property type="match status" value="1"/>
</dbReference>
<dbReference type="InterPro" id="IPR050629">
    <property type="entry name" value="STE20/SPS1-PAK"/>
</dbReference>
<dbReference type="InterPro" id="IPR008271">
    <property type="entry name" value="Ser/Thr_kinase_AS"/>
</dbReference>
<evidence type="ECO:0000256" key="6">
    <source>
        <dbReference type="SAM" id="MobiDB-lite"/>
    </source>
</evidence>
<comment type="caution">
    <text evidence="8">The sequence shown here is derived from an EMBL/GenBank/DDBJ whole genome shotgun (WGS) entry which is preliminary data.</text>
</comment>
<feature type="compositionally biased region" description="Polar residues" evidence="6">
    <location>
        <begin position="113"/>
        <end position="123"/>
    </location>
</feature>
<feature type="region of interest" description="Disordered" evidence="6">
    <location>
        <begin position="102"/>
        <end position="123"/>
    </location>
</feature>
<dbReference type="PROSITE" id="PS00107">
    <property type="entry name" value="PROTEIN_KINASE_ATP"/>
    <property type="match status" value="1"/>
</dbReference>
<dbReference type="InterPro" id="IPR001245">
    <property type="entry name" value="Ser-Thr/Tyr_kinase_cat_dom"/>
</dbReference>
<feature type="compositionally biased region" description="Low complexity" evidence="6">
    <location>
        <begin position="451"/>
        <end position="465"/>
    </location>
</feature>
<feature type="binding site" evidence="5">
    <location>
        <position position="201"/>
    </location>
    <ligand>
        <name>ATP</name>
        <dbReference type="ChEBI" id="CHEBI:30616"/>
    </ligand>
</feature>
<dbReference type="SUPFAM" id="SSF56112">
    <property type="entry name" value="Protein kinase-like (PK-like)"/>
    <property type="match status" value="1"/>
</dbReference>
<protein>
    <recommendedName>
        <fullName evidence="1">non-specific serine/threonine protein kinase</fullName>
        <ecNumber evidence="1">2.7.11.1</ecNumber>
    </recommendedName>
</protein>